<feature type="signal peptide" evidence="1">
    <location>
        <begin position="1"/>
        <end position="25"/>
    </location>
</feature>
<dbReference type="EMBL" id="CP016808">
    <property type="protein sequence ID" value="ANY65604.1"/>
    <property type="molecule type" value="Genomic_DNA"/>
</dbReference>
<organism evidence="2">
    <name type="scientific">Paenibacillus sp. BIHB 4019</name>
    <dbReference type="NCBI Taxonomy" id="1870819"/>
    <lineage>
        <taxon>Bacteria</taxon>
        <taxon>Bacillati</taxon>
        <taxon>Bacillota</taxon>
        <taxon>Bacilli</taxon>
        <taxon>Bacillales</taxon>
        <taxon>Paenibacillaceae</taxon>
        <taxon>Paenibacillus</taxon>
    </lineage>
</organism>
<accession>A0A1B2DD10</accession>
<feature type="chain" id="PRO_5008534960" evidence="1">
    <location>
        <begin position="26"/>
        <end position="131"/>
    </location>
</feature>
<dbReference type="RefSeq" id="WP_099516995.1">
    <property type="nucleotide sequence ID" value="NZ_CP016808.1"/>
</dbReference>
<gene>
    <name evidence="2" type="ORF">BBD42_03370</name>
</gene>
<sequence length="131" mass="13986">MKKLSAKLFVLVLAMSLMFSMTASASANTVTYGITYSDTLAAGQTSAYFLSNAKTTGTSVKVTASVANAIQLHYYWTYNNTTLDLGTYVVNSTNYNGGAAYYNPGTLTTVVERVPGSTIPLPSVSYTITFN</sequence>
<keyword evidence="1" id="KW-0732">Signal</keyword>
<dbReference type="AlphaFoldDB" id="A0A1B2DD10"/>
<evidence type="ECO:0000256" key="1">
    <source>
        <dbReference type="SAM" id="SignalP"/>
    </source>
</evidence>
<name>A0A1B2DD10_9BACL</name>
<proteinExistence type="predicted"/>
<reference evidence="2" key="1">
    <citation type="submission" date="2016-08" db="EMBL/GenBank/DDBJ databases">
        <title>Complete Genome Seqeunce of Paenibacillus sp. BIHB 4019 from tea rhizoplane.</title>
        <authorList>
            <person name="Thakur R."/>
            <person name="Swarnkar M.K."/>
            <person name="Gulati A."/>
        </authorList>
    </citation>
    <scope>NUCLEOTIDE SEQUENCE [LARGE SCALE GENOMIC DNA]</scope>
    <source>
        <strain evidence="2">BIHB4019</strain>
    </source>
</reference>
<protein>
    <submittedName>
        <fullName evidence="2">Uncharacterized protein</fullName>
    </submittedName>
</protein>
<evidence type="ECO:0000313" key="2">
    <source>
        <dbReference type="EMBL" id="ANY65604.1"/>
    </source>
</evidence>